<dbReference type="InterPro" id="IPR036291">
    <property type="entry name" value="NAD(P)-bd_dom_sf"/>
</dbReference>
<dbReference type="RefSeq" id="WP_073519497.1">
    <property type="nucleotide sequence ID" value="NZ_JASVWJ010000020.1"/>
</dbReference>
<evidence type="ECO:0000313" key="5">
    <source>
        <dbReference type="Proteomes" id="UP001224739"/>
    </source>
</evidence>
<protein>
    <submittedName>
        <fullName evidence="4">SDR family NAD(P)-dependent oxidoreductase</fullName>
    </submittedName>
</protein>
<evidence type="ECO:0000256" key="3">
    <source>
        <dbReference type="RuleBase" id="RU000363"/>
    </source>
</evidence>
<dbReference type="NCBIfam" id="NF006114">
    <property type="entry name" value="PRK08263.1"/>
    <property type="match status" value="1"/>
</dbReference>
<dbReference type="Pfam" id="PF00106">
    <property type="entry name" value="adh_short"/>
    <property type="match status" value="1"/>
</dbReference>
<keyword evidence="2" id="KW-0560">Oxidoreductase</keyword>
<name>A0AAW7CWA3_9GAMM</name>
<accession>A0AAW7CWA3</accession>
<dbReference type="PRINTS" id="PR00080">
    <property type="entry name" value="SDRFAMILY"/>
</dbReference>
<dbReference type="EMBL" id="JASVWL010000020">
    <property type="protein sequence ID" value="MDL5356466.1"/>
    <property type="molecule type" value="Genomic_DNA"/>
</dbReference>
<sequence>MRKIWLITGAARGFGRVWTEAALKRGDSVIATAREPEKLAELAAGYGEYLLPVKVNVCDRASVAAAVETGFQAFGRIDVVVNNAGYGLFCPLEDVPEKDARQIVETNLLGSLWVIQSVLPYLRRQGYGHIVQISSIAGLLALPGMAMYNATKWAVEGMVETLAQEVKEFGINVTLVEPGPHLTDWIGSSAVRPERGQAYPSHEQMMLQSWPRLPLAAPDAAVAPMMALVDSDTPPLRLLLGESLNALIIQEGQRRLAGIV</sequence>
<dbReference type="InterPro" id="IPR020904">
    <property type="entry name" value="Sc_DH/Rdtase_CS"/>
</dbReference>
<evidence type="ECO:0000256" key="2">
    <source>
        <dbReference type="ARBA" id="ARBA00023002"/>
    </source>
</evidence>
<dbReference type="PRINTS" id="PR00081">
    <property type="entry name" value="GDHRDH"/>
</dbReference>
<dbReference type="Gene3D" id="3.40.50.720">
    <property type="entry name" value="NAD(P)-binding Rossmann-like Domain"/>
    <property type="match status" value="1"/>
</dbReference>
<evidence type="ECO:0000256" key="1">
    <source>
        <dbReference type="ARBA" id="ARBA00006484"/>
    </source>
</evidence>
<proteinExistence type="inferred from homology"/>
<evidence type="ECO:0000313" key="4">
    <source>
        <dbReference type="EMBL" id="MDL5356466.1"/>
    </source>
</evidence>
<dbReference type="SUPFAM" id="SSF51735">
    <property type="entry name" value="NAD(P)-binding Rossmann-fold domains"/>
    <property type="match status" value="1"/>
</dbReference>
<dbReference type="Proteomes" id="UP001224739">
    <property type="component" value="Unassembled WGS sequence"/>
</dbReference>
<dbReference type="PANTHER" id="PTHR43976">
    <property type="entry name" value="SHORT CHAIN DEHYDROGENASE"/>
    <property type="match status" value="1"/>
</dbReference>
<dbReference type="GO" id="GO:0016491">
    <property type="term" value="F:oxidoreductase activity"/>
    <property type="evidence" value="ECO:0007669"/>
    <property type="project" value="UniProtKB-KW"/>
</dbReference>
<dbReference type="CDD" id="cd05374">
    <property type="entry name" value="17beta-HSD-like_SDR_c"/>
    <property type="match status" value="1"/>
</dbReference>
<gene>
    <name evidence="4" type="ORF">QSH02_16705</name>
</gene>
<dbReference type="InterPro" id="IPR002347">
    <property type="entry name" value="SDR_fam"/>
</dbReference>
<dbReference type="InterPro" id="IPR051911">
    <property type="entry name" value="SDR_oxidoreductase"/>
</dbReference>
<comment type="caution">
    <text evidence="4">The sequence shown here is derived from an EMBL/GenBank/DDBJ whole genome shotgun (WGS) entry which is preliminary data.</text>
</comment>
<dbReference type="PANTHER" id="PTHR43976:SF16">
    <property type="entry name" value="SHORT-CHAIN DEHYDROGENASE_REDUCTASE FAMILY PROTEIN"/>
    <property type="match status" value="1"/>
</dbReference>
<comment type="similarity">
    <text evidence="1 3">Belongs to the short-chain dehydrogenases/reductases (SDR) family.</text>
</comment>
<organism evidence="4 5">
    <name type="scientific">Proteus faecis</name>
    <dbReference type="NCBI Taxonomy" id="2050967"/>
    <lineage>
        <taxon>Bacteria</taxon>
        <taxon>Pseudomonadati</taxon>
        <taxon>Pseudomonadota</taxon>
        <taxon>Gammaproteobacteria</taxon>
        <taxon>Enterobacterales</taxon>
        <taxon>Morganellaceae</taxon>
        <taxon>Proteus</taxon>
    </lineage>
</organism>
<dbReference type="GeneID" id="83614168"/>
<dbReference type="PROSITE" id="PS00061">
    <property type="entry name" value="ADH_SHORT"/>
    <property type="match status" value="1"/>
</dbReference>
<reference evidence="4" key="1">
    <citation type="submission" date="2023-06" db="EMBL/GenBank/DDBJ databases">
        <title>Acute promotion of culturable opportunistic pathogens and persistent increase of antibiotic resistance following antibiotic exposure in mouse gut microbiota.</title>
        <authorList>
            <person name="Li L."/>
            <person name="Wang B."/>
            <person name="Sun Y."/>
            <person name="Wang M."/>
            <person name="Xu H."/>
        </authorList>
    </citation>
    <scope>NUCLEOTIDE SEQUENCE</scope>
    <source>
        <strain evidence="4">EPA10_1</strain>
    </source>
</reference>
<dbReference type="AlphaFoldDB" id="A0AAW7CWA3"/>